<accession>A0A4Z1G7Q9</accession>
<feature type="compositionally biased region" description="Polar residues" evidence="1">
    <location>
        <begin position="305"/>
        <end position="326"/>
    </location>
</feature>
<evidence type="ECO:0000313" key="3">
    <source>
        <dbReference type="Proteomes" id="UP000297814"/>
    </source>
</evidence>
<evidence type="ECO:0000256" key="1">
    <source>
        <dbReference type="SAM" id="MobiDB-lite"/>
    </source>
</evidence>
<dbReference type="EMBL" id="PQXK01000733">
    <property type="protein sequence ID" value="TGO31462.1"/>
    <property type="molecule type" value="Genomic_DNA"/>
</dbReference>
<feature type="region of interest" description="Disordered" evidence="1">
    <location>
        <begin position="643"/>
        <end position="672"/>
    </location>
</feature>
<gene>
    <name evidence="2" type="ORF">BHYA_0738g00010</name>
</gene>
<feature type="compositionally biased region" description="Basic and acidic residues" evidence="1">
    <location>
        <begin position="647"/>
        <end position="659"/>
    </location>
</feature>
<feature type="region of interest" description="Disordered" evidence="1">
    <location>
        <begin position="279"/>
        <end position="326"/>
    </location>
</feature>
<feature type="compositionally biased region" description="Basic and acidic residues" evidence="1">
    <location>
        <begin position="90"/>
        <end position="99"/>
    </location>
</feature>
<feature type="region of interest" description="Disordered" evidence="1">
    <location>
        <begin position="360"/>
        <end position="405"/>
    </location>
</feature>
<protein>
    <submittedName>
        <fullName evidence="2">Uncharacterized protein</fullName>
    </submittedName>
</protein>
<keyword evidence="3" id="KW-1185">Reference proteome</keyword>
<feature type="region of interest" description="Disordered" evidence="1">
    <location>
        <begin position="211"/>
        <end position="244"/>
    </location>
</feature>
<sequence>MVSSPDEKLWSMVRYSTADDAIHMYTSTQEDYMPPLRPLLEAAKPCTGSYDRLALPNSLSSYRRLPIEITHISPLSLTITNTIAVSVMEGKKQRNDDSMASRSGLNPDDPIQSIESNDTGSTQEVSAPTPRAGERRLQKGGLIGNQRHQRVPSSSQVPPYLLRARRGSSPAYAAALSPYLGPINPRGHQRLSDNPVPTMMPNRVQMLESSLRTANTENTQSLSRARNNNTSGSNHPAGAQLQPRQNVFSGQVADKTMADRVRPLSGNFHYSGPISYNPLTEALNPRNTQFYPTPMSPNPRKRRQMQPNAAHHSSIQRSDPANQWSSQLNSYMGSVESSVDLQALGSVAVGSSNATHAAWGVLLPKQPQRKRGRTTGSKTNNTDSITMQPPPPRSIAPSPPERSPVPSCAIPVTLNEQIDRPRSNREATFSLVKNAAVMLDPFTKIVPATVKLVADNDEVWEYRYVGTRRNWKKGQGGKVTVAKLNEWANAILRRRLPGSFPPAAKKRVYSAPPPKPKNDKWTEWERAFLEAHVLDAVKAKKANLDEEYWQLIADAQNEEFVGHKRLPGLPMALLTSRSLTINDVPAIRGGGYTKTEGYFPKRSSSEIQNILYHWPDIHEEIKQLIRRHRGKVPIYVDCDTDISDSVRTSDDENGEKEADAAWIGASKPISER</sequence>
<feature type="region of interest" description="Disordered" evidence="1">
    <location>
        <begin position="90"/>
        <end position="135"/>
    </location>
</feature>
<dbReference type="AlphaFoldDB" id="A0A4Z1G7Q9"/>
<comment type="caution">
    <text evidence="2">The sequence shown here is derived from an EMBL/GenBank/DDBJ whole genome shotgun (WGS) entry which is preliminary data.</text>
</comment>
<proteinExistence type="predicted"/>
<feature type="compositionally biased region" description="Pro residues" evidence="1">
    <location>
        <begin position="388"/>
        <end position="403"/>
    </location>
</feature>
<evidence type="ECO:0000313" key="2">
    <source>
        <dbReference type="EMBL" id="TGO31462.1"/>
    </source>
</evidence>
<dbReference type="Proteomes" id="UP000297814">
    <property type="component" value="Unassembled WGS sequence"/>
</dbReference>
<feature type="compositionally biased region" description="Polar residues" evidence="1">
    <location>
        <begin position="211"/>
        <end position="234"/>
    </location>
</feature>
<name>A0A4Z1G7Q9_9HELO</name>
<feature type="compositionally biased region" description="Polar residues" evidence="1">
    <location>
        <begin position="113"/>
        <end position="126"/>
    </location>
</feature>
<organism evidence="2 3">
    <name type="scientific">Botrytis hyacinthi</name>
    <dbReference type="NCBI Taxonomy" id="278943"/>
    <lineage>
        <taxon>Eukaryota</taxon>
        <taxon>Fungi</taxon>
        <taxon>Dikarya</taxon>
        <taxon>Ascomycota</taxon>
        <taxon>Pezizomycotina</taxon>
        <taxon>Leotiomycetes</taxon>
        <taxon>Helotiales</taxon>
        <taxon>Sclerotiniaceae</taxon>
        <taxon>Botrytis</taxon>
    </lineage>
</organism>
<reference evidence="2 3" key="1">
    <citation type="submission" date="2017-12" db="EMBL/GenBank/DDBJ databases">
        <title>Comparative genomics of Botrytis spp.</title>
        <authorList>
            <person name="Valero-Jimenez C.A."/>
            <person name="Tapia P."/>
            <person name="Veloso J."/>
            <person name="Silva-Moreno E."/>
            <person name="Staats M."/>
            <person name="Valdes J.H."/>
            <person name="Van Kan J.A.L."/>
        </authorList>
    </citation>
    <scope>NUCLEOTIDE SEQUENCE [LARGE SCALE GENOMIC DNA]</scope>
    <source>
        <strain evidence="2 3">Bh0001</strain>
    </source>
</reference>
<feature type="compositionally biased region" description="Polar residues" evidence="1">
    <location>
        <begin position="374"/>
        <end position="387"/>
    </location>
</feature>